<feature type="chain" id="PRO_5015033620" evidence="5">
    <location>
        <begin position="22"/>
        <end position="381"/>
    </location>
</feature>
<dbReference type="SUPFAM" id="SSF53474">
    <property type="entry name" value="alpha/beta-Hydrolases"/>
    <property type="match status" value="1"/>
</dbReference>
<dbReference type="EMBL" id="GBHO01042694">
    <property type="protein sequence ID" value="JAG00910.1"/>
    <property type="molecule type" value="Transcribed_RNA"/>
</dbReference>
<organism evidence="7">
    <name type="scientific">Lygus hesperus</name>
    <name type="common">Western plant bug</name>
    <dbReference type="NCBI Taxonomy" id="30085"/>
    <lineage>
        <taxon>Eukaryota</taxon>
        <taxon>Metazoa</taxon>
        <taxon>Ecdysozoa</taxon>
        <taxon>Arthropoda</taxon>
        <taxon>Hexapoda</taxon>
        <taxon>Insecta</taxon>
        <taxon>Pterygota</taxon>
        <taxon>Neoptera</taxon>
        <taxon>Paraneoptera</taxon>
        <taxon>Hemiptera</taxon>
        <taxon>Heteroptera</taxon>
        <taxon>Panheteroptera</taxon>
        <taxon>Cimicomorpha</taxon>
        <taxon>Miridae</taxon>
        <taxon>Mirini</taxon>
        <taxon>Lygus</taxon>
    </lineage>
</organism>
<dbReference type="InterPro" id="IPR013818">
    <property type="entry name" value="Lipase"/>
</dbReference>
<evidence type="ECO:0000256" key="4">
    <source>
        <dbReference type="RuleBase" id="RU004262"/>
    </source>
</evidence>
<evidence type="ECO:0000256" key="1">
    <source>
        <dbReference type="ARBA" id="ARBA00004613"/>
    </source>
</evidence>
<accession>A0A0A9W7S6</accession>
<evidence type="ECO:0000256" key="3">
    <source>
        <dbReference type="ARBA" id="ARBA00022525"/>
    </source>
</evidence>
<dbReference type="PANTHER" id="PTHR11610">
    <property type="entry name" value="LIPASE"/>
    <property type="match status" value="1"/>
</dbReference>
<feature type="domain" description="Lipase" evidence="6">
    <location>
        <begin position="94"/>
        <end position="345"/>
    </location>
</feature>
<dbReference type="InterPro" id="IPR033906">
    <property type="entry name" value="Lipase_N"/>
</dbReference>
<dbReference type="PRINTS" id="PR00821">
    <property type="entry name" value="TAGLIPASE"/>
</dbReference>
<evidence type="ECO:0000259" key="6">
    <source>
        <dbReference type="Pfam" id="PF00151"/>
    </source>
</evidence>
<proteinExistence type="inferred from homology"/>
<feature type="signal peptide" evidence="5">
    <location>
        <begin position="1"/>
        <end position="21"/>
    </location>
</feature>
<dbReference type="AlphaFoldDB" id="A0A0A9W7S6"/>
<dbReference type="InterPro" id="IPR000734">
    <property type="entry name" value="TAG_lipase"/>
</dbReference>
<sequence>MLGVPFILVFTTVFVLQICVSDHIDDARVAFTVSNEKYNDDWNRLFDSLAARQNRMEKCEQFTKNVLANVSCDASPCVHVTMATRLVPSGKLLTLGDQHQLEASRFNSSNRLIIILHGFFQNRRYWMETTKNALLSYEDCNVVIVDWSSLSMNVYYPLVTLYAFKVAEYVGQFIDFFVDEGTPLENIHLVGHSLGAHMAGVASQKSTKGIVGRITGLDAARPLFVAFENELRLEKSDAHFVDCIHTSGGYVGMPYPFCHADFFVNGGRVQPGCPEFISLGRCGHLRSTKYFIESISHSVRYDAYKCATTSHVDPITCWGEGSTMGYPANKSHQGIFYVKTGVRPPFHTASSKRELELADVDTLNPLAGPIYKIFTTIFNTY</sequence>
<dbReference type="Pfam" id="PF00151">
    <property type="entry name" value="Lipase"/>
    <property type="match status" value="1"/>
</dbReference>
<dbReference type="CDD" id="cd00707">
    <property type="entry name" value="Pancreat_lipase_like"/>
    <property type="match status" value="1"/>
</dbReference>
<dbReference type="InterPro" id="IPR029058">
    <property type="entry name" value="AB_hydrolase_fold"/>
</dbReference>
<dbReference type="EMBL" id="GBRD01005329">
    <property type="protein sequence ID" value="JAG60492.1"/>
    <property type="molecule type" value="Transcribed_RNA"/>
</dbReference>
<reference evidence="7" key="1">
    <citation type="journal article" date="2014" name="PLoS ONE">
        <title>Transcriptome-Based Identification of ABC Transporters in the Western Tarnished Plant Bug Lygus hesperus.</title>
        <authorList>
            <person name="Hull J.J."/>
            <person name="Chaney K."/>
            <person name="Geib S.M."/>
            <person name="Fabrick J.A."/>
            <person name="Brent C.S."/>
            <person name="Walsh D."/>
            <person name="Lavine L.C."/>
        </authorList>
    </citation>
    <scope>NUCLEOTIDE SEQUENCE</scope>
</reference>
<evidence type="ECO:0000313" key="7">
    <source>
        <dbReference type="EMBL" id="JAG00910.1"/>
    </source>
</evidence>
<reference evidence="8" key="3">
    <citation type="submission" date="2014-09" db="EMBL/GenBank/DDBJ databases">
        <authorList>
            <person name="Magalhaes I.L.F."/>
            <person name="Oliveira U."/>
            <person name="Santos F.R."/>
            <person name="Vidigal T.H.D.A."/>
            <person name="Brescovit A.D."/>
            <person name="Santos A.J."/>
        </authorList>
    </citation>
    <scope>NUCLEOTIDE SEQUENCE</scope>
</reference>
<reference evidence="7" key="2">
    <citation type="submission" date="2014-07" db="EMBL/GenBank/DDBJ databases">
        <authorList>
            <person name="Hull J."/>
        </authorList>
    </citation>
    <scope>NUCLEOTIDE SEQUENCE</scope>
</reference>
<evidence type="ECO:0000256" key="2">
    <source>
        <dbReference type="ARBA" id="ARBA00010701"/>
    </source>
</evidence>
<dbReference type="GO" id="GO:0005615">
    <property type="term" value="C:extracellular space"/>
    <property type="evidence" value="ECO:0007669"/>
    <property type="project" value="TreeGrafter"/>
</dbReference>
<dbReference type="GO" id="GO:0016298">
    <property type="term" value="F:lipase activity"/>
    <property type="evidence" value="ECO:0007669"/>
    <property type="project" value="InterPro"/>
</dbReference>
<protein>
    <submittedName>
        <fullName evidence="7">Lipase member H</fullName>
    </submittedName>
</protein>
<comment type="subcellular location">
    <subcellularLocation>
        <location evidence="1">Secreted</location>
    </subcellularLocation>
</comment>
<dbReference type="GO" id="GO:0016042">
    <property type="term" value="P:lipid catabolic process"/>
    <property type="evidence" value="ECO:0007669"/>
    <property type="project" value="TreeGrafter"/>
</dbReference>
<keyword evidence="3" id="KW-0964">Secreted</keyword>
<dbReference type="PANTHER" id="PTHR11610:SF173">
    <property type="entry name" value="LIPASE DOMAIN-CONTAINING PROTEIN-RELATED"/>
    <property type="match status" value="1"/>
</dbReference>
<evidence type="ECO:0000313" key="8">
    <source>
        <dbReference type="EMBL" id="JAG60492.1"/>
    </source>
</evidence>
<comment type="similarity">
    <text evidence="2 4">Belongs to the AB hydrolase superfamily. Lipase family.</text>
</comment>
<keyword evidence="5" id="KW-0732">Signal</keyword>
<name>A0A0A9W7S6_LYGHE</name>
<dbReference type="Gene3D" id="3.40.50.1820">
    <property type="entry name" value="alpha/beta hydrolase"/>
    <property type="match status" value="1"/>
</dbReference>
<evidence type="ECO:0000256" key="5">
    <source>
        <dbReference type="SAM" id="SignalP"/>
    </source>
</evidence>
<gene>
    <name evidence="7" type="primary">LIPH_1</name>
    <name evidence="7" type="ORF">CM83_7042</name>
</gene>